<evidence type="ECO:0000313" key="4">
    <source>
        <dbReference type="EMBL" id="AET41408.1"/>
    </source>
</evidence>
<gene>
    <name evidence="4" type="ordered locus">Ecym_8114</name>
</gene>
<dbReference type="GO" id="GO:0016567">
    <property type="term" value="P:protein ubiquitination"/>
    <property type="evidence" value="ECO:0007669"/>
    <property type="project" value="EnsemblFungi"/>
</dbReference>
<dbReference type="InParanoid" id="G8JX34"/>
<dbReference type="GO" id="GO:0045184">
    <property type="term" value="P:establishment of protein localization"/>
    <property type="evidence" value="ECO:0007669"/>
    <property type="project" value="EnsemblFungi"/>
</dbReference>
<comment type="subcellular location">
    <subcellularLocation>
        <location evidence="1">Nucleus</location>
    </subcellularLocation>
</comment>
<proteinExistence type="inferred from homology"/>
<dbReference type="InterPro" id="IPR012340">
    <property type="entry name" value="NA-bd_OB-fold"/>
</dbReference>
<dbReference type="GO" id="GO:0007004">
    <property type="term" value="P:telomere maintenance via telomerase"/>
    <property type="evidence" value="ECO:0007669"/>
    <property type="project" value="EnsemblFungi"/>
</dbReference>
<evidence type="ECO:0000313" key="5">
    <source>
        <dbReference type="Proteomes" id="UP000006790"/>
    </source>
</evidence>
<dbReference type="GO" id="GO:0006265">
    <property type="term" value="P:DNA topological change"/>
    <property type="evidence" value="ECO:0007669"/>
    <property type="project" value="EnsemblFungi"/>
</dbReference>
<dbReference type="GO" id="GO:0030491">
    <property type="term" value="P:heteroduplex formation"/>
    <property type="evidence" value="ECO:0007669"/>
    <property type="project" value="EnsemblFungi"/>
</dbReference>
<evidence type="ECO:0008006" key="6">
    <source>
        <dbReference type="Google" id="ProtNLM"/>
    </source>
</evidence>
<dbReference type="GO" id="GO:0000794">
    <property type="term" value="C:condensed nuclear chromosome"/>
    <property type="evidence" value="ECO:0007669"/>
    <property type="project" value="EnsemblFungi"/>
</dbReference>
<dbReference type="GO" id="GO:0005662">
    <property type="term" value="C:DNA replication factor A complex"/>
    <property type="evidence" value="ECO:0007669"/>
    <property type="project" value="EnsemblFungi"/>
</dbReference>
<dbReference type="GO" id="GO:0043565">
    <property type="term" value="F:sequence-specific DNA binding"/>
    <property type="evidence" value="ECO:0007669"/>
    <property type="project" value="EnsemblFungi"/>
</dbReference>
<dbReference type="Proteomes" id="UP000006790">
    <property type="component" value="Chromosome 8"/>
</dbReference>
<dbReference type="Pfam" id="PF08661">
    <property type="entry name" value="Rep_fac-A_3"/>
    <property type="match status" value="1"/>
</dbReference>
<dbReference type="GO" id="GO:0006260">
    <property type="term" value="P:DNA replication"/>
    <property type="evidence" value="ECO:0007669"/>
    <property type="project" value="EnsemblFungi"/>
</dbReference>
<dbReference type="HOGENOM" id="CLU_2098758_0_0_1"/>
<dbReference type="Gene3D" id="2.40.50.140">
    <property type="entry name" value="Nucleic acid-binding proteins"/>
    <property type="match status" value="1"/>
</dbReference>
<dbReference type="FunCoup" id="G8JX34">
    <property type="interactions" value="153"/>
</dbReference>
<evidence type="ECO:0000256" key="2">
    <source>
        <dbReference type="ARBA" id="ARBA00009761"/>
    </source>
</evidence>
<dbReference type="EMBL" id="CP002504">
    <property type="protein sequence ID" value="AET41408.1"/>
    <property type="molecule type" value="Genomic_DNA"/>
</dbReference>
<name>G8JX34_ERECY</name>
<dbReference type="OrthoDB" id="4040097at2759"/>
<dbReference type="RefSeq" id="XP_003648225.1">
    <property type="nucleotide sequence ID" value="XM_003648177.1"/>
</dbReference>
<dbReference type="GO" id="GO:0007131">
    <property type="term" value="P:reciprocal meiotic recombination"/>
    <property type="evidence" value="ECO:0007669"/>
    <property type="project" value="EnsemblFungi"/>
</dbReference>
<evidence type="ECO:0000256" key="3">
    <source>
        <dbReference type="ARBA" id="ARBA00023242"/>
    </source>
</evidence>
<dbReference type="eggNOG" id="ENOG502S18S">
    <property type="taxonomic scope" value="Eukaryota"/>
</dbReference>
<dbReference type="AlphaFoldDB" id="G8JX34"/>
<dbReference type="GO" id="GO:0000722">
    <property type="term" value="P:telomere maintenance via recombination"/>
    <property type="evidence" value="ECO:0007669"/>
    <property type="project" value="EnsemblFungi"/>
</dbReference>
<comment type="similarity">
    <text evidence="2">Belongs to the replication factor A protein 3 family.</text>
</comment>
<dbReference type="GO" id="GO:0006289">
    <property type="term" value="P:nucleotide-excision repair"/>
    <property type="evidence" value="ECO:0007669"/>
    <property type="project" value="EnsemblFungi"/>
</dbReference>
<sequence>MSHHTPRIDPTQVSSTSCSVFRLIGRVAAQPKQDEITIQSPTTNREMITLTSIRVSQLTKFSVDSWYEFVCRAKDSGDAGFFVLDSIKLPLPDGDELSVEGVVALQQLTSKFPEIY</sequence>
<keyword evidence="5" id="KW-1185">Reference proteome</keyword>
<dbReference type="OMA" id="FRIIGQV"/>
<protein>
    <recommendedName>
        <fullName evidence="6">Replication factor A protein 3</fullName>
    </recommendedName>
</protein>
<dbReference type="GeneID" id="11471488"/>
<accession>G8JX34</accession>
<dbReference type="InterPro" id="IPR013970">
    <property type="entry name" value="Rfa2"/>
</dbReference>
<evidence type="ECO:0000256" key="1">
    <source>
        <dbReference type="ARBA" id="ARBA00004123"/>
    </source>
</evidence>
<reference evidence="5" key="1">
    <citation type="journal article" date="2012" name="G3 (Bethesda)">
        <title>Pichia sorbitophila, an interspecies yeast hybrid reveals early steps of genome resolution following polyploidization.</title>
        <authorList>
            <person name="Leh Louis V."/>
            <person name="Despons L."/>
            <person name="Friedrich A."/>
            <person name="Martin T."/>
            <person name="Durrens P."/>
            <person name="Casaregola S."/>
            <person name="Neuveglise C."/>
            <person name="Fairhead C."/>
            <person name="Marck C."/>
            <person name="Cruz J.A."/>
            <person name="Straub M.L."/>
            <person name="Kugler V."/>
            <person name="Sacerdot C."/>
            <person name="Uzunov Z."/>
            <person name="Thierry A."/>
            <person name="Weiss S."/>
            <person name="Bleykasten C."/>
            <person name="De Montigny J."/>
            <person name="Jacques N."/>
            <person name="Jung P."/>
            <person name="Lemaire M."/>
            <person name="Mallet S."/>
            <person name="Morel G."/>
            <person name="Richard G.F."/>
            <person name="Sarkar A."/>
            <person name="Savel G."/>
            <person name="Schacherer J."/>
            <person name="Seret M.L."/>
            <person name="Talla E."/>
            <person name="Samson G."/>
            <person name="Jubin C."/>
            <person name="Poulain J."/>
            <person name="Vacherie B."/>
            <person name="Barbe V."/>
            <person name="Pelletier E."/>
            <person name="Sherman D.J."/>
            <person name="Westhof E."/>
            <person name="Weissenbach J."/>
            <person name="Baret P.V."/>
            <person name="Wincker P."/>
            <person name="Gaillardin C."/>
            <person name="Dujon B."/>
            <person name="Souciet J.L."/>
        </authorList>
    </citation>
    <scope>NUCLEOTIDE SEQUENCE [LARGE SCALE GENOMIC DNA]</scope>
    <source>
        <strain evidence="5">CBS 270.75 / DBVPG 7215 / KCTC 17166 / NRRL Y-17582</strain>
    </source>
</reference>
<dbReference type="GO" id="GO:0000724">
    <property type="term" value="P:double-strand break repair via homologous recombination"/>
    <property type="evidence" value="ECO:0007669"/>
    <property type="project" value="EnsemblFungi"/>
</dbReference>
<dbReference type="KEGG" id="erc:Ecym_8114"/>
<organism evidence="4 5">
    <name type="scientific">Eremothecium cymbalariae (strain CBS 270.75 / DBVPG 7215 / KCTC 17166 / NRRL Y-17582)</name>
    <name type="common">Yeast</name>
    <dbReference type="NCBI Taxonomy" id="931890"/>
    <lineage>
        <taxon>Eukaryota</taxon>
        <taxon>Fungi</taxon>
        <taxon>Dikarya</taxon>
        <taxon>Ascomycota</taxon>
        <taxon>Saccharomycotina</taxon>
        <taxon>Saccharomycetes</taxon>
        <taxon>Saccharomycetales</taxon>
        <taxon>Saccharomycetaceae</taxon>
        <taxon>Eremothecium</taxon>
    </lineage>
</organism>
<keyword evidence="3" id="KW-0539">Nucleus</keyword>
<dbReference type="GO" id="GO:0000781">
    <property type="term" value="C:chromosome, telomeric region"/>
    <property type="evidence" value="ECO:0007669"/>
    <property type="project" value="EnsemblFungi"/>
</dbReference>
<dbReference type="GO" id="GO:0003690">
    <property type="term" value="F:double-stranded DNA binding"/>
    <property type="evidence" value="ECO:0007669"/>
    <property type="project" value="EnsemblFungi"/>
</dbReference>
<dbReference type="STRING" id="931890.G8JX34"/>